<evidence type="ECO:0000256" key="7">
    <source>
        <dbReference type="ARBA" id="ARBA00043987"/>
    </source>
</evidence>
<reference evidence="11 12" key="1">
    <citation type="submission" date="2020-12" db="EMBL/GenBank/DDBJ databases">
        <title>Genome public.</title>
        <authorList>
            <person name="Sun Q."/>
        </authorList>
    </citation>
    <scope>NUCLEOTIDE SEQUENCE [LARGE SCALE GENOMIC DNA]</scope>
    <source>
        <strain evidence="11 12">CCM 8864</strain>
    </source>
</reference>
<feature type="transmembrane region" description="Helical" evidence="10">
    <location>
        <begin position="465"/>
        <end position="484"/>
    </location>
</feature>
<feature type="compositionally biased region" description="Basic residues" evidence="9">
    <location>
        <begin position="1"/>
        <end position="10"/>
    </location>
</feature>
<keyword evidence="3" id="KW-0808">Transferase</keyword>
<feature type="transmembrane region" description="Helical" evidence="10">
    <location>
        <begin position="491"/>
        <end position="509"/>
    </location>
</feature>
<keyword evidence="12" id="KW-1185">Reference proteome</keyword>
<feature type="transmembrane region" description="Helical" evidence="10">
    <location>
        <begin position="396"/>
        <end position="419"/>
    </location>
</feature>
<evidence type="ECO:0000313" key="12">
    <source>
        <dbReference type="Proteomes" id="UP000625574"/>
    </source>
</evidence>
<feature type="transmembrane region" description="Helical" evidence="10">
    <location>
        <begin position="431"/>
        <end position="459"/>
    </location>
</feature>
<proteinExistence type="inferred from homology"/>
<dbReference type="NCBIfam" id="TIGR03459">
    <property type="entry name" value="crt_membr"/>
    <property type="match status" value="1"/>
</dbReference>
<evidence type="ECO:0000256" key="9">
    <source>
        <dbReference type="SAM" id="MobiDB-lite"/>
    </source>
</evidence>
<dbReference type="Proteomes" id="UP000625574">
    <property type="component" value="Unassembled WGS sequence"/>
</dbReference>
<evidence type="ECO:0000256" key="6">
    <source>
        <dbReference type="ARBA" id="ARBA00023136"/>
    </source>
</evidence>
<feature type="transmembrane region" description="Helical" evidence="10">
    <location>
        <begin position="89"/>
        <end position="110"/>
    </location>
</feature>
<evidence type="ECO:0000313" key="11">
    <source>
        <dbReference type="EMBL" id="MBI9000874.1"/>
    </source>
</evidence>
<evidence type="ECO:0000256" key="10">
    <source>
        <dbReference type="SAM" id="Phobius"/>
    </source>
</evidence>
<gene>
    <name evidence="11" type="ORF">JDV76_07825</name>
</gene>
<feature type="transmembrane region" description="Helical" evidence="10">
    <location>
        <begin position="241"/>
        <end position="259"/>
    </location>
</feature>
<accession>A0ABS0VX44</accession>
<dbReference type="NCBIfam" id="NF038066">
    <property type="entry name" value="MptB"/>
    <property type="match status" value="1"/>
</dbReference>
<comment type="similarity">
    <text evidence="7">Belongs to the MptA/B family.</text>
</comment>
<keyword evidence="6 10" id="KW-0472">Membrane</keyword>
<feature type="transmembrane region" description="Helical" evidence="10">
    <location>
        <begin position="48"/>
        <end position="69"/>
    </location>
</feature>
<feature type="transmembrane region" description="Helical" evidence="10">
    <location>
        <begin position="331"/>
        <end position="354"/>
    </location>
</feature>
<organism evidence="11 12">
    <name type="scientific">Corynebacterium marambiense</name>
    <dbReference type="NCBI Taxonomy" id="2765364"/>
    <lineage>
        <taxon>Bacteria</taxon>
        <taxon>Bacillati</taxon>
        <taxon>Actinomycetota</taxon>
        <taxon>Actinomycetes</taxon>
        <taxon>Mycobacteriales</taxon>
        <taxon>Corynebacteriaceae</taxon>
        <taxon>Corynebacterium</taxon>
    </lineage>
</organism>
<dbReference type="InterPro" id="IPR017822">
    <property type="entry name" value="MptA-like"/>
</dbReference>
<feature type="region of interest" description="Disordered" evidence="9">
    <location>
        <begin position="1"/>
        <end position="20"/>
    </location>
</feature>
<evidence type="ECO:0000256" key="2">
    <source>
        <dbReference type="ARBA" id="ARBA00022676"/>
    </source>
</evidence>
<comment type="caution">
    <text evidence="11">The sequence shown here is derived from an EMBL/GenBank/DDBJ whole genome shotgun (WGS) entry which is preliminary data.</text>
</comment>
<dbReference type="InterPro" id="IPR049829">
    <property type="entry name" value="MptA/B-like"/>
</dbReference>
<feature type="transmembrane region" description="Helical" evidence="10">
    <location>
        <begin position="211"/>
        <end position="229"/>
    </location>
</feature>
<keyword evidence="4 10" id="KW-0812">Transmembrane</keyword>
<comment type="subcellular location">
    <subcellularLocation>
        <location evidence="1">Membrane</location>
        <topology evidence="1">Multi-pass membrane protein</topology>
    </subcellularLocation>
</comment>
<evidence type="ECO:0000256" key="4">
    <source>
        <dbReference type="ARBA" id="ARBA00022692"/>
    </source>
</evidence>
<name>A0ABS0VX44_9CORY</name>
<dbReference type="EMBL" id="JAEIOT010000007">
    <property type="protein sequence ID" value="MBI9000874.1"/>
    <property type="molecule type" value="Genomic_DNA"/>
</dbReference>
<evidence type="ECO:0000256" key="3">
    <source>
        <dbReference type="ARBA" id="ARBA00022679"/>
    </source>
</evidence>
<evidence type="ECO:0000256" key="1">
    <source>
        <dbReference type="ARBA" id="ARBA00004141"/>
    </source>
</evidence>
<feature type="transmembrane region" description="Helical" evidence="10">
    <location>
        <begin position="288"/>
        <end position="311"/>
    </location>
</feature>
<protein>
    <recommendedName>
        <fullName evidence="8">Alpha-(1-&gt;6)-mannopyranosyltransferase A</fullName>
    </recommendedName>
</protein>
<evidence type="ECO:0000256" key="5">
    <source>
        <dbReference type="ARBA" id="ARBA00022989"/>
    </source>
</evidence>
<keyword evidence="5 10" id="KW-1133">Transmembrane helix</keyword>
<feature type="transmembrane region" description="Helical" evidence="10">
    <location>
        <begin position="122"/>
        <end position="141"/>
    </location>
</feature>
<keyword evidence="2" id="KW-0328">Glycosyltransferase</keyword>
<evidence type="ECO:0000256" key="8">
    <source>
        <dbReference type="NCBIfam" id="TIGR03459"/>
    </source>
</evidence>
<sequence length="539" mass="57603">MRWRSHRRSGRCSTISRSGQPPGECDAVTSYLLRPLDRLSVRYPDARLTGTIAAVTITLASFGGGAIRYRGGVLDTLGLSFLSYGHGAAISNVAMWLGLALMTLAWVILGRGVLSGQVTDRAVTRSLIWWVAPLLLAAPILSRDVYSYLMQGAMVRDGFDPYSQGAAVNPGPMLLEVSHDWRNTTTPYGPLHLWLGDGVTTIAGDSVTAGVFLYKLISLVGFWGIVWCVPRITARINGDAAVALWLGVANPVTVLHLVGGMHNESVMVALVSLGILLALDGRFTAAIALVAVSVAFKATGIIALPFLAWMMHRHLREKGLPLGSVGAFIAAGFWSVVTTLAVVSVCTWLSGAGWGWIAELSGNSKVINPLAIPSLVAGILTPLLEMTGAEVSYNAVLALMRQIGMVGMLVGLVIAWWVFRGDDRRNIMGIAAAYTVVVTLNAVTLPWYYVSLVVLLGTFDPSRRIVGLTAWCSVVVAMSFTGSGNHQMYNLVWMGVLALVAWHLTQWLMAGDDAVPVPAVDTTDADADAVRVPRPARGA</sequence>
<dbReference type="Pfam" id="PF26314">
    <property type="entry name" value="MptA_B_family"/>
    <property type="match status" value="1"/>
</dbReference>